<evidence type="ECO:0000313" key="4">
    <source>
        <dbReference type="Proteomes" id="UP001224890"/>
    </source>
</evidence>
<sequence length="235" mass="26158">MVNALAKSSHNVLPKKPHPSEEITQLSFPRAFNYVSRELPIATGRVKGGRNDTNILDQFLYYLSDPMFEHMELGPIMSINTIDLQRIGPRFGQLLNTYLGISQLPLRNSEAFTPNITTRGVAATYSEVFVVSKFWAGLCVMSTLVLLACGCFSVLFVHLASGPEILEYVSTMARNSKYITLSPKTTWMDGPELAKEIKSLRIRHGLVYGEVADEAVLAIYVEEETEGIGKKAPHY</sequence>
<dbReference type="EMBL" id="JAHMHR010000031">
    <property type="protein sequence ID" value="KAK1673457.1"/>
    <property type="molecule type" value="Genomic_DNA"/>
</dbReference>
<proteinExistence type="predicted"/>
<comment type="caution">
    <text evidence="3">The sequence shown here is derived from an EMBL/GenBank/DDBJ whole genome shotgun (WGS) entry which is preliminary data.</text>
</comment>
<dbReference type="AlphaFoldDB" id="A0AAJ0AJC8"/>
<feature type="transmembrane region" description="Helical" evidence="2">
    <location>
        <begin position="134"/>
        <end position="157"/>
    </location>
</feature>
<keyword evidence="2" id="KW-1133">Transmembrane helix</keyword>
<dbReference type="GeneID" id="85457155"/>
<keyword evidence="2" id="KW-0812">Transmembrane</keyword>
<evidence type="ECO:0000256" key="2">
    <source>
        <dbReference type="SAM" id="Phobius"/>
    </source>
</evidence>
<keyword evidence="2" id="KW-0472">Membrane</keyword>
<dbReference type="Proteomes" id="UP001224890">
    <property type="component" value="Unassembled WGS sequence"/>
</dbReference>
<feature type="compositionally biased region" description="Polar residues" evidence="1">
    <location>
        <begin position="1"/>
        <end position="11"/>
    </location>
</feature>
<evidence type="ECO:0000256" key="1">
    <source>
        <dbReference type="SAM" id="MobiDB-lite"/>
    </source>
</evidence>
<name>A0AAJ0AJC8_9PEZI</name>
<feature type="region of interest" description="Disordered" evidence="1">
    <location>
        <begin position="1"/>
        <end position="20"/>
    </location>
</feature>
<accession>A0AAJ0AJC8</accession>
<dbReference type="RefSeq" id="XP_060427460.1">
    <property type="nucleotide sequence ID" value="XM_060572629.1"/>
</dbReference>
<gene>
    <name evidence="3" type="ORF">BDP55DRAFT_634073</name>
</gene>
<protein>
    <submittedName>
        <fullName evidence="3">Uncharacterized protein</fullName>
    </submittedName>
</protein>
<organism evidence="3 4">
    <name type="scientific">Colletotrichum godetiae</name>
    <dbReference type="NCBI Taxonomy" id="1209918"/>
    <lineage>
        <taxon>Eukaryota</taxon>
        <taxon>Fungi</taxon>
        <taxon>Dikarya</taxon>
        <taxon>Ascomycota</taxon>
        <taxon>Pezizomycotina</taxon>
        <taxon>Sordariomycetes</taxon>
        <taxon>Hypocreomycetidae</taxon>
        <taxon>Glomerellales</taxon>
        <taxon>Glomerellaceae</taxon>
        <taxon>Colletotrichum</taxon>
        <taxon>Colletotrichum acutatum species complex</taxon>
    </lineage>
</organism>
<evidence type="ECO:0000313" key="3">
    <source>
        <dbReference type="EMBL" id="KAK1673457.1"/>
    </source>
</evidence>
<keyword evidence="4" id="KW-1185">Reference proteome</keyword>
<reference evidence="3" key="1">
    <citation type="submission" date="2021-06" db="EMBL/GenBank/DDBJ databases">
        <title>Comparative genomics, transcriptomics and evolutionary studies reveal genomic signatures of adaptation to plant cell wall in hemibiotrophic fungi.</title>
        <authorList>
            <consortium name="DOE Joint Genome Institute"/>
            <person name="Baroncelli R."/>
            <person name="Diaz J.F."/>
            <person name="Benocci T."/>
            <person name="Peng M."/>
            <person name="Battaglia E."/>
            <person name="Haridas S."/>
            <person name="Andreopoulos W."/>
            <person name="Labutti K."/>
            <person name="Pangilinan J."/>
            <person name="Floch G.L."/>
            <person name="Makela M.R."/>
            <person name="Henrissat B."/>
            <person name="Grigoriev I.V."/>
            <person name="Crouch J.A."/>
            <person name="De Vries R.P."/>
            <person name="Sukno S.A."/>
            <person name="Thon M.R."/>
        </authorList>
    </citation>
    <scope>NUCLEOTIDE SEQUENCE</scope>
    <source>
        <strain evidence="3">CBS 193.32</strain>
    </source>
</reference>